<dbReference type="InterPro" id="IPR011066">
    <property type="entry name" value="MscS_channel_C_sf"/>
</dbReference>
<dbReference type="PANTHER" id="PTHR30460:SF0">
    <property type="entry name" value="MODERATE CONDUCTANCE MECHANOSENSITIVE CHANNEL YBIO"/>
    <property type="match status" value="1"/>
</dbReference>
<evidence type="ECO:0000256" key="5">
    <source>
        <dbReference type="ARBA" id="ARBA00022989"/>
    </source>
</evidence>
<dbReference type="GO" id="GO:0008381">
    <property type="term" value="F:mechanosensitive monoatomic ion channel activity"/>
    <property type="evidence" value="ECO:0007669"/>
    <property type="project" value="InterPro"/>
</dbReference>
<protein>
    <recommendedName>
        <fullName evidence="12">Mechanosensitive ion channel family protein</fullName>
    </recommendedName>
</protein>
<dbReference type="AlphaFoldDB" id="A0A410DWT0"/>
<reference evidence="10 11" key="1">
    <citation type="submission" date="2018-01" db="EMBL/GenBank/DDBJ databases">
        <title>Genome Sequencing and Assembly of Anaerobacter polyendosporus strain CT4.</title>
        <authorList>
            <person name="Tachaapaikoon C."/>
            <person name="Sutheeworapong S."/>
            <person name="Jenjaroenpun P."/>
            <person name="Wongsurawat T."/>
            <person name="Nookeaw I."/>
            <person name="Cheawchanlertfa P."/>
            <person name="Kosugi A."/>
            <person name="Cheevadhanarak S."/>
            <person name="Ratanakhanokchai K."/>
        </authorList>
    </citation>
    <scope>NUCLEOTIDE SEQUENCE [LARGE SCALE GENOMIC DNA]</scope>
    <source>
        <strain evidence="10 11">CT4</strain>
    </source>
</reference>
<feature type="domain" description="Mechanosensitive ion channel MscS" evidence="8">
    <location>
        <begin position="154"/>
        <end position="217"/>
    </location>
</feature>
<keyword evidence="3" id="KW-1003">Cell membrane</keyword>
<dbReference type="Gene3D" id="1.10.287.1260">
    <property type="match status" value="1"/>
</dbReference>
<evidence type="ECO:0000259" key="9">
    <source>
        <dbReference type="Pfam" id="PF21088"/>
    </source>
</evidence>
<dbReference type="PANTHER" id="PTHR30460">
    <property type="entry name" value="MODERATE CONDUCTANCE MECHANOSENSITIVE CHANNEL YBIO"/>
    <property type="match status" value="1"/>
</dbReference>
<dbReference type="Proteomes" id="UP000286268">
    <property type="component" value="Chromosome"/>
</dbReference>
<keyword evidence="4 7" id="KW-0812">Transmembrane</keyword>
<evidence type="ECO:0000313" key="10">
    <source>
        <dbReference type="EMBL" id="QAA33517.1"/>
    </source>
</evidence>
<dbReference type="OrthoDB" id="9809206at2"/>
<dbReference type="SUPFAM" id="SSF82861">
    <property type="entry name" value="Mechanosensitive channel protein MscS (YggB), transmembrane region"/>
    <property type="match status" value="1"/>
</dbReference>
<dbReference type="EMBL" id="CP025746">
    <property type="protein sequence ID" value="QAA33517.1"/>
    <property type="molecule type" value="Genomic_DNA"/>
</dbReference>
<organism evidence="10 11">
    <name type="scientific">Clostridium manihotivorum</name>
    <dbReference type="NCBI Taxonomy" id="2320868"/>
    <lineage>
        <taxon>Bacteria</taxon>
        <taxon>Bacillati</taxon>
        <taxon>Bacillota</taxon>
        <taxon>Clostridia</taxon>
        <taxon>Eubacteriales</taxon>
        <taxon>Clostridiaceae</taxon>
        <taxon>Clostridium</taxon>
    </lineage>
</organism>
<evidence type="ECO:0000256" key="4">
    <source>
        <dbReference type="ARBA" id="ARBA00022692"/>
    </source>
</evidence>
<dbReference type="InterPro" id="IPR049142">
    <property type="entry name" value="MS_channel_1st"/>
</dbReference>
<feature type="transmembrane region" description="Helical" evidence="7">
    <location>
        <begin position="136"/>
        <end position="155"/>
    </location>
</feature>
<dbReference type="Pfam" id="PF00924">
    <property type="entry name" value="MS_channel_2nd"/>
    <property type="match status" value="1"/>
</dbReference>
<proteinExistence type="inferred from homology"/>
<feature type="transmembrane region" description="Helical" evidence="7">
    <location>
        <begin position="74"/>
        <end position="92"/>
    </location>
</feature>
<dbReference type="SUPFAM" id="SSF82689">
    <property type="entry name" value="Mechanosensitive channel protein MscS (YggB), C-terminal domain"/>
    <property type="match status" value="1"/>
</dbReference>
<feature type="domain" description="Mechanosensitive ion channel transmembrane helices 2/3" evidence="9">
    <location>
        <begin position="113"/>
        <end position="152"/>
    </location>
</feature>
<evidence type="ECO:0000259" key="8">
    <source>
        <dbReference type="Pfam" id="PF00924"/>
    </source>
</evidence>
<dbReference type="RefSeq" id="WP_128214237.1">
    <property type="nucleotide sequence ID" value="NZ_CP025746.1"/>
</dbReference>
<feature type="transmembrane region" description="Helical" evidence="7">
    <location>
        <begin position="20"/>
        <end position="40"/>
    </location>
</feature>
<sequence length="351" mass="38835">MSENIKNEKKKKSKAEITAIIINVLLYMSIIAFILVGVFAEKLFGPDNIFTQNIGSVFNVKGNLMDKLPNILKSITYIILVYFLSKIARYVLNKMLSILNKGKTVINLLDSFIKYGCGIAIIFLFLGAVGVDTTTLLASAGILGLAVGLGAQSIIEDVIAGLFLVFEKTFVVGDVVIANGFRGTIKEVGIRTTKIVDIGGDTKVINNSKITDIINMTNHLSLAVCEVEIEYGESLERVEAVLAEKLEEIGSRITGIVEGPFYKGVGALNTNGVSLKIIANCHEKDKFQIRRELNREIKLLFDEYNIDMPYPHIVVNDNTVFSKATSEDKAKAREFMLKHKEMSKHIENDIH</sequence>
<comment type="subcellular location">
    <subcellularLocation>
        <location evidence="1">Cell membrane</location>
        <topology evidence="1">Multi-pass membrane protein</topology>
    </subcellularLocation>
</comment>
<keyword evidence="11" id="KW-1185">Reference proteome</keyword>
<keyword evidence="6 7" id="KW-0472">Membrane</keyword>
<evidence type="ECO:0000256" key="7">
    <source>
        <dbReference type="SAM" id="Phobius"/>
    </source>
</evidence>
<name>A0A410DWT0_9CLOT</name>
<dbReference type="SUPFAM" id="SSF50182">
    <property type="entry name" value="Sm-like ribonucleoproteins"/>
    <property type="match status" value="1"/>
</dbReference>
<accession>A0A410DWT0</accession>
<dbReference type="InterPro" id="IPR011014">
    <property type="entry name" value="MscS_channel_TM-2"/>
</dbReference>
<keyword evidence="5 7" id="KW-1133">Transmembrane helix</keyword>
<dbReference type="Gene3D" id="2.30.30.60">
    <property type="match status" value="1"/>
</dbReference>
<dbReference type="InterPro" id="IPR045276">
    <property type="entry name" value="YbiO_bact"/>
</dbReference>
<dbReference type="InterPro" id="IPR023408">
    <property type="entry name" value="MscS_beta-dom_sf"/>
</dbReference>
<evidence type="ECO:0000256" key="1">
    <source>
        <dbReference type="ARBA" id="ARBA00004651"/>
    </source>
</evidence>
<dbReference type="KEGG" id="cmah:C1I91_18725"/>
<gene>
    <name evidence="10" type="ORF">C1I91_18725</name>
</gene>
<evidence type="ECO:0000256" key="2">
    <source>
        <dbReference type="ARBA" id="ARBA00008017"/>
    </source>
</evidence>
<evidence type="ECO:0000256" key="6">
    <source>
        <dbReference type="ARBA" id="ARBA00023136"/>
    </source>
</evidence>
<dbReference type="InterPro" id="IPR010920">
    <property type="entry name" value="LSM_dom_sf"/>
</dbReference>
<dbReference type="InterPro" id="IPR006685">
    <property type="entry name" value="MscS_channel_2nd"/>
</dbReference>
<dbReference type="GO" id="GO:0005886">
    <property type="term" value="C:plasma membrane"/>
    <property type="evidence" value="ECO:0007669"/>
    <property type="project" value="UniProtKB-SubCell"/>
</dbReference>
<evidence type="ECO:0000256" key="3">
    <source>
        <dbReference type="ARBA" id="ARBA00022475"/>
    </source>
</evidence>
<feature type="transmembrane region" description="Helical" evidence="7">
    <location>
        <begin position="112"/>
        <end position="130"/>
    </location>
</feature>
<comment type="similarity">
    <text evidence="2">Belongs to the MscS (TC 1.A.23) family.</text>
</comment>
<evidence type="ECO:0000313" key="11">
    <source>
        <dbReference type="Proteomes" id="UP000286268"/>
    </source>
</evidence>
<dbReference type="Gene3D" id="3.30.70.100">
    <property type="match status" value="1"/>
</dbReference>
<evidence type="ECO:0008006" key="12">
    <source>
        <dbReference type="Google" id="ProtNLM"/>
    </source>
</evidence>
<dbReference type="Pfam" id="PF21088">
    <property type="entry name" value="MS_channel_1st"/>
    <property type="match status" value="1"/>
</dbReference>